<dbReference type="RefSeq" id="XP_066655640.1">
    <property type="nucleotide sequence ID" value="XM_066795797.1"/>
</dbReference>
<dbReference type="EMBL" id="JBBPEH010000006">
    <property type="protein sequence ID" value="KAK7537489.1"/>
    <property type="molecule type" value="Genomic_DNA"/>
</dbReference>
<feature type="compositionally biased region" description="Basic residues" evidence="1">
    <location>
        <begin position="121"/>
        <end position="133"/>
    </location>
</feature>
<feature type="region of interest" description="Disordered" evidence="1">
    <location>
        <begin position="75"/>
        <end position="140"/>
    </location>
</feature>
<evidence type="ECO:0000313" key="2">
    <source>
        <dbReference type="EMBL" id="KAK7537489.1"/>
    </source>
</evidence>
<reference evidence="2 3" key="1">
    <citation type="submission" date="2024-04" db="EMBL/GenBank/DDBJ databases">
        <title>Phyllosticta paracitricarpa is synonymous to the EU quarantine fungus P. citricarpa based on phylogenomic analyses.</title>
        <authorList>
            <consortium name="Lawrence Berkeley National Laboratory"/>
            <person name="Van ingen-buijs V.A."/>
            <person name="Van westerhoven A.C."/>
            <person name="Haridas S."/>
            <person name="Skiadas P."/>
            <person name="Martin F."/>
            <person name="Groenewald J.Z."/>
            <person name="Crous P.W."/>
            <person name="Seidl M.F."/>
        </authorList>
    </citation>
    <scope>NUCLEOTIDE SEQUENCE [LARGE SCALE GENOMIC DNA]</scope>
    <source>
        <strain evidence="2 3">CPC 17464</strain>
    </source>
</reference>
<feature type="compositionally biased region" description="Basic residues" evidence="1">
    <location>
        <begin position="75"/>
        <end position="97"/>
    </location>
</feature>
<protein>
    <submittedName>
        <fullName evidence="2">Uncharacterized protein</fullName>
    </submittedName>
</protein>
<accession>A0ABR1LQN2</accession>
<sequence length="203" mass="22235">MSWRIWGGATGIRARKKDFAAAAAVDDAGGWALRALARLAGYGTVLPLTLHFFDRTALTDGLPYRTTATACMRQRNTRRHVSLQHQQKHQQHHRPRRPAAAPSSPSPSPSLTARPPGQHMPRPRPRPHPRPHPRPPTGARRLCAIFNTGTALLCALPPDAACFRSPPVATPSNPRIFVFDHAVCFVVLHIPPAATCCWQVATV</sequence>
<keyword evidence="3" id="KW-1185">Reference proteome</keyword>
<comment type="caution">
    <text evidence="2">The sequence shown here is derived from an EMBL/GenBank/DDBJ whole genome shotgun (WGS) entry which is preliminary data.</text>
</comment>
<gene>
    <name evidence="2" type="ORF">J3D65DRAFT_384116</name>
</gene>
<feature type="compositionally biased region" description="Low complexity" evidence="1">
    <location>
        <begin position="98"/>
        <end position="120"/>
    </location>
</feature>
<organism evidence="2 3">
    <name type="scientific">Phyllosticta citribraziliensis</name>
    <dbReference type="NCBI Taxonomy" id="989973"/>
    <lineage>
        <taxon>Eukaryota</taxon>
        <taxon>Fungi</taxon>
        <taxon>Dikarya</taxon>
        <taxon>Ascomycota</taxon>
        <taxon>Pezizomycotina</taxon>
        <taxon>Dothideomycetes</taxon>
        <taxon>Dothideomycetes incertae sedis</taxon>
        <taxon>Botryosphaeriales</taxon>
        <taxon>Phyllostictaceae</taxon>
        <taxon>Phyllosticta</taxon>
    </lineage>
</organism>
<proteinExistence type="predicted"/>
<evidence type="ECO:0000256" key="1">
    <source>
        <dbReference type="SAM" id="MobiDB-lite"/>
    </source>
</evidence>
<name>A0ABR1LQN2_9PEZI</name>
<dbReference type="Proteomes" id="UP001360953">
    <property type="component" value="Unassembled WGS sequence"/>
</dbReference>
<evidence type="ECO:0000313" key="3">
    <source>
        <dbReference type="Proteomes" id="UP001360953"/>
    </source>
</evidence>
<dbReference type="GeneID" id="92028703"/>